<dbReference type="AlphaFoldDB" id="A0A2M7RGZ1"/>
<accession>A0A2M7RGZ1</accession>
<proteinExistence type="predicted"/>
<dbReference type="Gene3D" id="3.40.50.300">
    <property type="entry name" value="P-loop containing nucleotide triphosphate hydrolases"/>
    <property type="match status" value="1"/>
</dbReference>
<sequence length="493" mass="57804">MTEIKTNEQYERERILYKRRILKKRTRRKHLYYVPTGSGERCLDRVNDTFITAFFAANGIGKTLLGVNLLAHLIWPNKNPWFDYPLFKEWPYPKKIRVISDPATITQVIIPEMQDWFPVGRYTINKHGKNYEYEWITDTGWTIWLMTYDQSAKEFESATLGLIWCDEPPPERIYKANIARLRKGGRLFITATPLKGSGWMYDGISARTEKNVRQVIEADVETACIEHGERGFLRHDDIQLMISEYSEEDMQARAYGRFQHLIGLVFKSFSRSIHVIRPFQLDPRDYCVIEALDPHPQNPDAVSWVAIDKYLQKFVVDELYLKCQGGSQELASRIKQKAEQYRVVKRIADPLLFNKDQHADVPQISTADRLANYGLHYQPASKNRSSANRRIEDALDYRQVGSEMVVTPELYYFDTCHRHIWEMEHWRWDEWQSDKVKDRKDSPGKGIDKDDHCIENIGRLLSLEHPFVPYTEERPSGQLQPGELANSDFDPYE</sequence>
<evidence type="ECO:0000313" key="2">
    <source>
        <dbReference type="EMBL" id="PIY95827.1"/>
    </source>
</evidence>
<dbReference type="Pfam" id="PF03237">
    <property type="entry name" value="Terminase_6N"/>
    <property type="match status" value="1"/>
</dbReference>
<dbReference type="Gene3D" id="3.30.420.280">
    <property type="match status" value="1"/>
</dbReference>
<gene>
    <name evidence="2" type="ORF">COY66_05840</name>
</gene>
<protein>
    <submittedName>
        <fullName evidence="2">Uncharacterized protein</fullName>
    </submittedName>
</protein>
<evidence type="ECO:0000313" key="3">
    <source>
        <dbReference type="Proteomes" id="UP000230779"/>
    </source>
</evidence>
<reference evidence="2 3" key="1">
    <citation type="submission" date="2017-09" db="EMBL/GenBank/DDBJ databases">
        <title>Depth-based differentiation of microbial function through sediment-hosted aquifers and enrichment of novel symbionts in the deep terrestrial subsurface.</title>
        <authorList>
            <person name="Probst A.J."/>
            <person name="Ladd B."/>
            <person name="Jarett J.K."/>
            <person name="Geller-Mcgrath D.E."/>
            <person name="Sieber C.M."/>
            <person name="Emerson J.B."/>
            <person name="Anantharaman K."/>
            <person name="Thomas B.C."/>
            <person name="Malmstrom R."/>
            <person name="Stieglmeier M."/>
            <person name="Klingl A."/>
            <person name="Woyke T."/>
            <person name="Ryan C.M."/>
            <person name="Banfield J.F."/>
        </authorList>
    </citation>
    <scope>NUCLEOTIDE SEQUENCE [LARGE SCALE GENOMIC DNA]</scope>
    <source>
        <strain evidence="2">CG_4_10_14_0_8_um_filter_42_10</strain>
    </source>
</reference>
<dbReference type="Proteomes" id="UP000230779">
    <property type="component" value="Unassembled WGS sequence"/>
</dbReference>
<name>A0A2M7RGZ1_9BACT</name>
<comment type="caution">
    <text evidence="2">The sequence shown here is derived from an EMBL/GenBank/DDBJ whole genome shotgun (WGS) entry which is preliminary data.</text>
</comment>
<dbReference type="SUPFAM" id="SSF52540">
    <property type="entry name" value="P-loop containing nucleoside triphosphate hydrolases"/>
    <property type="match status" value="1"/>
</dbReference>
<dbReference type="InterPro" id="IPR027417">
    <property type="entry name" value="P-loop_NTPase"/>
</dbReference>
<organism evidence="2 3">
    <name type="scientific">Candidatus Kerfeldbacteria bacterium CG_4_10_14_0_8_um_filter_42_10</name>
    <dbReference type="NCBI Taxonomy" id="2014248"/>
    <lineage>
        <taxon>Bacteria</taxon>
        <taxon>Candidatus Kerfeldiibacteriota</taxon>
    </lineage>
</organism>
<feature type="region of interest" description="Disordered" evidence="1">
    <location>
        <begin position="471"/>
        <end position="493"/>
    </location>
</feature>
<evidence type="ECO:0000256" key="1">
    <source>
        <dbReference type="SAM" id="MobiDB-lite"/>
    </source>
</evidence>
<dbReference type="EMBL" id="PFMD01000066">
    <property type="protein sequence ID" value="PIY95827.1"/>
    <property type="molecule type" value="Genomic_DNA"/>
</dbReference>